<gene>
    <name evidence="2" type="ORF">EBAPG3_001925</name>
</gene>
<reference evidence="2 3" key="1">
    <citation type="journal article" date="2015" name="Int. J. Syst. Evol. Microbiol.">
        <title>Nitrosospira lacus sp. nov., a psychrotolerant, ammonia-oxidizing bacterium from sandy lake sediment.</title>
        <authorList>
            <person name="Urakawa H."/>
            <person name="Garcia J.C."/>
            <person name="Nielsen J.L."/>
            <person name="Le V.Q."/>
            <person name="Kozlowski J.A."/>
            <person name="Stein L.Y."/>
            <person name="Lim C.K."/>
            <person name="Pommerening-Roser A."/>
            <person name="Martens-Habbena W."/>
            <person name="Stahl D.A."/>
            <person name="Klotz M.G."/>
        </authorList>
    </citation>
    <scope>NUCLEOTIDE SEQUENCE [LARGE SCALE GENOMIC DNA]</scope>
    <source>
        <strain evidence="2 3">APG3</strain>
    </source>
</reference>
<dbReference type="EMBL" id="CP021106">
    <property type="protein sequence ID" value="ARO86636.1"/>
    <property type="molecule type" value="Genomic_DNA"/>
</dbReference>
<dbReference type="AlphaFoldDB" id="A0A1W6SLE7"/>
<feature type="region of interest" description="Disordered" evidence="1">
    <location>
        <begin position="1"/>
        <end position="43"/>
    </location>
</feature>
<name>A0A1W6SLE7_9PROT</name>
<proteinExistence type="predicted"/>
<organism evidence="2 3">
    <name type="scientific">Nitrosospira lacus</name>
    <dbReference type="NCBI Taxonomy" id="1288494"/>
    <lineage>
        <taxon>Bacteria</taxon>
        <taxon>Pseudomonadati</taxon>
        <taxon>Pseudomonadota</taxon>
        <taxon>Betaproteobacteria</taxon>
        <taxon>Nitrosomonadales</taxon>
        <taxon>Nitrosomonadaceae</taxon>
        <taxon>Nitrosospira</taxon>
    </lineage>
</organism>
<dbReference type="KEGG" id="nlc:EBAPG3_001925"/>
<evidence type="ECO:0000256" key="1">
    <source>
        <dbReference type="SAM" id="MobiDB-lite"/>
    </source>
</evidence>
<keyword evidence="3" id="KW-1185">Reference proteome</keyword>
<evidence type="ECO:0000313" key="2">
    <source>
        <dbReference type="EMBL" id="ARO86636.1"/>
    </source>
</evidence>
<accession>A0A1W6SLE7</accession>
<evidence type="ECO:0000313" key="3">
    <source>
        <dbReference type="Proteomes" id="UP000012179"/>
    </source>
</evidence>
<dbReference type="Proteomes" id="UP000012179">
    <property type="component" value="Chromosome"/>
</dbReference>
<sequence>MGGAQDRLSDSPLTLNADHADADADANANADAVSDSAPRRANTQAIYPIDMPVFCIRNSS</sequence>
<protein>
    <submittedName>
        <fullName evidence="2">Uncharacterized protein</fullName>
    </submittedName>
</protein>